<keyword evidence="1" id="KW-1133">Transmembrane helix</keyword>
<feature type="transmembrane region" description="Helical" evidence="1">
    <location>
        <begin position="109"/>
        <end position="132"/>
    </location>
</feature>
<proteinExistence type="predicted"/>
<keyword evidence="1" id="KW-0472">Membrane</keyword>
<dbReference type="Proteomes" id="UP001195660">
    <property type="component" value="Unassembled WGS sequence"/>
</dbReference>
<keyword evidence="1" id="KW-0812">Transmembrane</keyword>
<keyword evidence="3" id="KW-1185">Reference proteome</keyword>
<evidence type="ECO:0008006" key="4">
    <source>
        <dbReference type="Google" id="ProtNLM"/>
    </source>
</evidence>
<feature type="transmembrane region" description="Helical" evidence="1">
    <location>
        <begin position="138"/>
        <end position="159"/>
    </location>
</feature>
<evidence type="ECO:0000313" key="3">
    <source>
        <dbReference type="Proteomes" id="UP001195660"/>
    </source>
</evidence>
<evidence type="ECO:0000313" key="2">
    <source>
        <dbReference type="EMBL" id="MBM5571104.1"/>
    </source>
</evidence>
<sequence length="184" mass="21739">MLKTIFSRFKKSWPKSDRSPLVHFEVNIFQRKQCVGYNEEELYYYSLTTPSIFKERFGFELNEDERRQVLDLQAQFKLCDWEVKLLKRAGDLRRNKKGEFGLIAERWSWWYGCTLTLYTSLSIAVTALGIAVSDRPPLMKLAAFLCLIAIYAPALWFNFRIMMLPWLILLRRGCQPGKWHTVQA</sequence>
<reference evidence="2 3" key="1">
    <citation type="submission" date="2019-11" db="EMBL/GenBank/DDBJ databases">
        <title>Novel Deefgea species.</title>
        <authorList>
            <person name="Han J.-H."/>
        </authorList>
    </citation>
    <scope>NUCLEOTIDE SEQUENCE [LARGE SCALE GENOMIC DNA]</scope>
    <source>
        <strain evidence="2 3">LMG 24817</strain>
    </source>
</reference>
<gene>
    <name evidence="2" type="ORF">GM173_05855</name>
</gene>
<evidence type="ECO:0000256" key="1">
    <source>
        <dbReference type="SAM" id="Phobius"/>
    </source>
</evidence>
<accession>A0ABS2CAD2</accession>
<protein>
    <recommendedName>
        <fullName evidence="4">DUF2812 domain-containing protein</fullName>
    </recommendedName>
</protein>
<dbReference type="EMBL" id="WOFE01000002">
    <property type="protein sequence ID" value="MBM5571104.1"/>
    <property type="molecule type" value="Genomic_DNA"/>
</dbReference>
<name>A0ABS2CAD2_9NEIS</name>
<organism evidence="2 3">
    <name type="scientific">Deefgea chitinilytica</name>
    <dbReference type="NCBI Taxonomy" id="570276"/>
    <lineage>
        <taxon>Bacteria</taxon>
        <taxon>Pseudomonadati</taxon>
        <taxon>Pseudomonadota</taxon>
        <taxon>Betaproteobacteria</taxon>
        <taxon>Neisseriales</taxon>
        <taxon>Chitinibacteraceae</taxon>
        <taxon>Deefgea</taxon>
    </lineage>
</organism>
<dbReference type="RefSeq" id="WP_203570435.1">
    <property type="nucleotide sequence ID" value="NZ_WOFE01000002.1"/>
</dbReference>
<comment type="caution">
    <text evidence="2">The sequence shown here is derived from an EMBL/GenBank/DDBJ whole genome shotgun (WGS) entry which is preliminary data.</text>
</comment>